<keyword evidence="2" id="KW-1185">Reference proteome</keyword>
<proteinExistence type="predicted"/>
<protein>
    <submittedName>
        <fullName evidence="1">Uncharacterized protein</fullName>
    </submittedName>
</protein>
<sequence length="171" mass="19120">MQAFPPEHLASGLQDLNFGNESWPAQRSLGLYWDFKTDTFTFKVAVNDRPYTHRKVLSVVKILFDPLGFVVPVTIQGRALVCELTKEVQDWDTVLPEKKKNICLELGHRGIGLYLRALADEGKVKVGFMLGKSKLSPPPDPSIPRLELCGAVLAVEMAEQILDELDQSLML</sequence>
<dbReference type="EMBL" id="JAYMGO010000008">
    <property type="protein sequence ID" value="KAL1269630.1"/>
    <property type="molecule type" value="Genomic_DNA"/>
</dbReference>
<dbReference type="PANTHER" id="PTHR47331">
    <property type="entry name" value="PHD-TYPE DOMAIN-CONTAINING PROTEIN"/>
    <property type="match status" value="1"/>
</dbReference>
<evidence type="ECO:0000313" key="2">
    <source>
        <dbReference type="Proteomes" id="UP001558613"/>
    </source>
</evidence>
<dbReference type="InterPro" id="IPR008042">
    <property type="entry name" value="Retrotrans_Pao"/>
</dbReference>
<accession>A0ABR3MYC5</accession>
<comment type="caution">
    <text evidence="1">The sequence shown here is derived from an EMBL/GenBank/DDBJ whole genome shotgun (WGS) entry which is preliminary data.</text>
</comment>
<organism evidence="1 2">
    <name type="scientific">Cirrhinus molitorella</name>
    <name type="common">mud carp</name>
    <dbReference type="NCBI Taxonomy" id="172907"/>
    <lineage>
        <taxon>Eukaryota</taxon>
        <taxon>Metazoa</taxon>
        <taxon>Chordata</taxon>
        <taxon>Craniata</taxon>
        <taxon>Vertebrata</taxon>
        <taxon>Euteleostomi</taxon>
        <taxon>Actinopterygii</taxon>
        <taxon>Neopterygii</taxon>
        <taxon>Teleostei</taxon>
        <taxon>Ostariophysi</taxon>
        <taxon>Cypriniformes</taxon>
        <taxon>Cyprinidae</taxon>
        <taxon>Labeoninae</taxon>
        <taxon>Labeonini</taxon>
        <taxon>Cirrhinus</taxon>
    </lineage>
</organism>
<dbReference type="Proteomes" id="UP001558613">
    <property type="component" value="Unassembled WGS sequence"/>
</dbReference>
<dbReference type="Pfam" id="PF05380">
    <property type="entry name" value="Peptidase_A17"/>
    <property type="match status" value="2"/>
</dbReference>
<name>A0ABR3MYC5_9TELE</name>
<dbReference type="PANTHER" id="PTHR47331:SF6">
    <property type="entry name" value="DOUBLECORTIN DOMAIN-CONTAINING PROTEIN"/>
    <property type="match status" value="1"/>
</dbReference>
<reference evidence="1 2" key="1">
    <citation type="submission" date="2023-09" db="EMBL/GenBank/DDBJ databases">
        <authorList>
            <person name="Wang M."/>
        </authorList>
    </citation>
    <scope>NUCLEOTIDE SEQUENCE [LARGE SCALE GENOMIC DNA]</scope>
    <source>
        <strain evidence="1">GT-2023</strain>
        <tissue evidence="1">Liver</tissue>
    </source>
</reference>
<gene>
    <name evidence="1" type="ORF">QQF64_031919</name>
</gene>
<evidence type="ECO:0000313" key="1">
    <source>
        <dbReference type="EMBL" id="KAL1269630.1"/>
    </source>
</evidence>